<dbReference type="GO" id="GO:0006644">
    <property type="term" value="P:phospholipid metabolic process"/>
    <property type="evidence" value="ECO:0007669"/>
    <property type="project" value="InterPro"/>
</dbReference>
<proteinExistence type="predicted"/>
<dbReference type="PANTHER" id="PTHR37687:SF1">
    <property type="entry name" value="AGAP006772-PA"/>
    <property type="match status" value="1"/>
</dbReference>
<keyword evidence="2" id="KW-1185">Reference proteome</keyword>
<evidence type="ECO:0000313" key="1">
    <source>
        <dbReference type="EMBL" id="VDI81735.1"/>
    </source>
</evidence>
<evidence type="ECO:0008006" key="3">
    <source>
        <dbReference type="Google" id="ProtNLM"/>
    </source>
</evidence>
<reference evidence="1" key="1">
    <citation type="submission" date="2018-11" db="EMBL/GenBank/DDBJ databases">
        <authorList>
            <person name="Alioto T."/>
            <person name="Alioto T."/>
        </authorList>
    </citation>
    <scope>NUCLEOTIDE SEQUENCE</scope>
</reference>
<dbReference type="EMBL" id="UYJE01010288">
    <property type="protein sequence ID" value="VDI81735.1"/>
    <property type="molecule type" value="Genomic_DNA"/>
</dbReference>
<gene>
    <name evidence="1" type="ORF">MGAL_10B046654</name>
</gene>
<protein>
    <recommendedName>
        <fullName evidence="3">Conodipine-M alpha chain</fullName>
    </recommendedName>
</protein>
<dbReference type="InterPro" id="IPR038875">
    <property type="entry name" value="PLA2_conodipine-like"/>
</dbReference>
<evidence type="ECO:0000313" key="2">
    <source>
        <dbReference type="Proteomes" id="UP000596742"/>
    </source>
</evidence>
<dbReference type="OrthoDB" id="10043382at2759"/>
<sequence>MDINFVRLSAVFLIIISYLRPIITVESKRCFQPNPGLSNGCSIPFGIELKFKINFTPACQRHDICYTCASKFAKSREYCDSLFLKDMQKVCNMIEVAKREECNNYANTYHTGVQVGGERSFMKTAKCQCNQKWVPSCFP</sequence>
<organism evidence="1 2">
    <name type="scientific">Mytilus galloprovincialis</name>
    <name type="common">Mediterranean mussel</name>
    <dbReference type="NCBI Taxonomy" id="29158"/>
    <lineage>
        <taxon>Eukaryota</taxon>
        <taxon>Metazoa</taxon>
        <taxon>Spiralia</taxon>
        <taxon>Lophotrochozoa</taxon>
        <taxon>Mollusca</taxon>
        <taxon>Bivalvia</taxon>
        <taxon>Autobranchia</taxon>
        <taxon>Pteriomorphia</taxon>
        <taxon>Mytilida</taxon>
        <taxon>Mytiloidea</taxon>
        <taxon>Mytilidae</taxon>
        <taxon>Mytilinae</taxon>
        <taxon>Mytilus</taxon>
    </lineage>
</organism>
<dbReference type="Proteomes" id="UP000596742">
    <property type="component" value="Unassembled WGS sequence"/>
</dbReference>
<dbReference type="GO" id="GO:0050482">
    <property type="term" value="P:arachidonate secretion"/>
    <property type="evidence" value="ECO:0007669"/>
    <property type="project" value="InterPro"/>
</dbReference>
<dbReference type="InterPro" id="IPR015141">
    <property type="entry name" value="PLipase_A2_prok/fun"/>
</dbReference>
<accession>A0A8B6HNE5</accession>
<dbReference type="InterPro" id="IPR036444">
    <property type="entry name" value="PLipase_A2_dom_sf"/>
</dbReference>
<dbReference type="Pfam" id="PF09056">
    <property type="entry name" value="Phospholip_A2_3"/>
    <property type="match status" value="1"/>
</dbReference>
<dbReference type="GO" id="GO:0004623">
    <property type="term" value="F:phospholipase A2 activity"/>
    <property type="evidence" value="ECO:0007669"/>
    <property type="project" value="InterPro"/>
</dbReference>
<dbReference type="PANTHER" id="PTHR37687">
    <property type="entry name" value="AGAP006772-PA"/>
    <property type="match status" value="1"/>
</dbReference>
<name>A0A8B6HNE5_MYTGA</name>
<dbReference type="SUPFAM" id="SSF48619">
    <property type="entry name" value="Phospholipase A2, PLA2"/>
    <property type="match status" value="1"/>
</dbReference>
<comment type="caution">
    <text evidence="1">The sequence shown here is derived from an EMBL/GenBank/DDBJ whole genome shotgun (WGS) entry which is preliminary data.</text>
</comment>
<dbReference type="AlphaFoldDB" id="A0A8B6HNE5"/>
<dbReference type="Gene3D" id="1.20.90.10">
    <property type="entry name" value="Phospholipase A2 domain"/>
    <property type="match status" value="1"/>
</dbReference>